<name>X0TZT2_9ZZZZ</name>
<protein>
    <submittedName>
        <fullName evidence="1">Uncharacterized protein</fullName>
    </submittedName>
</protein>
<gene>
    <name evidence="1" type="ORF">S01H1_21291</name>
</gene>
<comment type="caution">
    <text evidence="1">The sequence shown here is derived from an EMBL/GenBank/DDBJ whole genome shotgun (WGS) entry which is preliminary data.</text>
</comment>
<dbReference type="AlphaFoldDB" id="X0TZT2"/>
<evidence type="ECO:0000313" key="1">
    <source>
        <dbReference type="EMBL" id="GAF93667.1"/>
    </source>
</evidence>
<proteinExistence type="predicted"/>
<reference evidence="1" key="1">
    <citation type="journal article" date="2014" name="Front. Microbiol.">
        <title>High frequency of phylogenetically diverse reductive dehalogenase-homologous genes in deep subseafloor sedimentary metagenomes.</title>
        <authorList>
            <person name="Kawai M."/>
            <person name="Futagami T."/>
            <person name="Toyoda A."/>
            <person name="Takaki Y."/>
            <person name="Nishi S."/>
            <person name="Hori S."/>
            <person name="Arai W."/>
            <person name="Tsubouchi T."/>
            <person name="Morono Y."/>
            <person name="Uchiyama I."/>
            <person name="Ito T."/>
            <person name="Fujiyama A."/>
            <person name="Inagaki F."/>
            <person name="Takami H."/>
        </authorList>
    </citation>
    <scope>NUCLEOTIDE SEQUENCE</scope>
    <source>
        <strain evidence="1">Expedition CK06-06</strain>
    </source>
</reference>
<organism evidence="1">
    <name type="scientific">marine sediment metagenome</name>
    <dbReference type="NCBI Taxonomy" id="412755"/>
    <lineage>
        <taxon>unclassified sequences</taxon>
        <taxon>metagenomes</taxon>
        <taxon>ecological metagenomes</taxon>
    </lineage>
</organism>
<dbReference type="EMBL" id="BARS01011780">
    <property type="protein sequence ID" value="GAF93667.1"/>
    <property type="molecule type" value="Genomic_DNA"/>
</dbReference>
<accession>X0TZT2</accession>
<sequence length="157" mass="17828">RLGLCEYAPKSFDVCNWHPFIGTCQTLEMDLITCGMRLDKAHELLAAHCDKQPFAASAFGLPSLPEPIPNYKPDGAFFHVPGSYVIPRDRLWEWYEGFFGLFEHQGFHVLCLLAEDRYAPVSTGRKNRYFDYCGLLGVDGEPKPVTEQIGEWNKARA</sequence>
<feature type="non-terminal residue" evidence="1">
    <location>
        <position position="1"/>
    </location>
</feature>